<evidence type="ECO:0000313" key="8">
    <source>
        <dbReference type="EMBL" id="PIZ94982.1"/>
    </source>
</evidence>
<keyword evidence="6" id="KW-0812">Transmembrane</keyword>
<dbReference type="SUPFAM" id="SSF51306">
    <property type="entry name" value="LexA/Signal peptidase"/>
    <property type="match status" value="1"/>
</dbReference>
<feature type="transmembrane region" description="Helical" evidence="6">
    <location>
        <begin position="27"/>
        <end position="52"/>
    </location>
</feature>
<keyword evidence="6" id="KW-0645">Protease</keyword>
<dbReference type="GO" id="GO:0004252">
    <property type="term" value="F:serine-type endopeptidase activity"/>
    <property type="evidence" value="ECO:0007669"/>
    <property type="project" value="InterPro"/>
</dbReference>
<comment type="catalytic activity">
    <reaction evidence="1 6">
        <text>Cleavage of hydrophobic, N-terminal signal or leader sequences from secreted and periplasmic proteins.</text>
        <dbReference type="EC" id="3.4.21.89"/>
    </reaction>
</comment>
<dbReference type="CDD" id="cd06530">
    <property type="entry name" value="S26_SPase_I"/>
    <property type="match status" value="1"/>
</dbReference>
<dbReference type="PANTHER" id="PTHR43390">
    <property type="entry name" value="SIGNAL PEPTIDASE I"/>
    <property type="match status" value="1"/>
</dbReference>
<reference evidence="9" key="1">
    <citation type="submission" date="2017-09" db="EMBL/GenBank/DDBJ databases">
        <title>Depth-based differentiation of microbial function through sediment-hosted aquifers and enrichment of novel symbionts in the deep terrestrial subsurface.</title>
        <authorList>
            <person name="Probst A.J."/>
            <person name="Ladd B."/>
            <person name="Jarett J.K."/>
            <person name="Geller-Mcgrath D.E."/>
            <person name="Sieber C.M.K."/>
            <person name="Emerson J.B."/>
            <person name="Anantharaman K."/>
            <person name="Thomas B.C."/>
            <person name="Malmstrom R."/>
            <person name="Stieglmeier M."/>
            <person name="Klingl A."/>
            <person name="Woyke T."/>
            <person name="Ryan C.M."/>
            <person name="Banfield J.F."/>
        </authorList>
    </citation>
    <scope>NUCLEOTIDE SEQUENCE [LARGE SCALE GENOMIC DNA]</scope>
</reference>
<dbReference type="EMBL" id="PFPK01000024">
    <property type="protein sequence ID" value="PIZ94982.1"/>
    <property type="molecule type" value="Genomic_DNA"/>
</dbReference>
<feature type="active site" evidence="5">
    <location>
        <position position="105"/>
    </location>
</feature>
<dbReference type="EC" id="3.4.21.89" evidence="3 6"/>
<feature type="domain" description="Peptidase S26" evidence="7">
    <location>
        <begin position="32"/>
        <end position="187"/>
    </location>
</feature>
<evidence type="ECO:0000256" key="1">
    <source>
        <dbReference type="ARBA" id="ARBA00000677"/>
    </source>
</evidence>
<protein>
    <recommendedName>
        <fullName evidence="3 6">Signal peptidase I</fullName>
        <ecNumber evidence="3 6">3.4.21.89</ecNumber>
    </recommendedName>
</protein>
<evidence type="ECO:0000256" key="4">
    <source>
        <dbReference type="ARBA" id="ARBA00022801"/>
    </source>
</evidence>
<dbReference type="Gene3D" id="2.10.109.10">
    <property type="entry name" value="Umud Fragment, subunit A"/>
    <property type="match status" value="1"/>
</dbReference>
<dbReference type="InterPro" id="IPR000223">
    <property type="entry name" value="Pept_S26A_signal_pept_1"/>
</dbReference>
<dbReference type="PANTHER" id="PTHR43390:SF1">
    <property type="entry name" value="CHLOROPLAST PROCESSING PEPTIDASE"/>
    <property type="match status" value="1"/>
</dbReference>
<dbReference type="GO" id="GO:0016020">
    <property type="term" value="C:membrane"/>
    <property type="evidence" value="ECO:0007669"/>
    <property type="project" value="UniProtKB-SubCell"/>
</dbReference>
<dbReference type="InterPro" id="IPR036286">
    <property type="entry name" value="LexA/Signal_pep-like_sf"/>
</dbReference>
<gene>
    <name evidence="8" type="primary">lepB</name>
    <name evidence="8" type="ORF">COX81_02160</name>
</gene>
<comment type="similarity">
    <text evidence="2 6">Belongs to the peptidase S26 family.</text>
</comment>
<dbReference type="PRINTS" id="PR00727">
    <property type="entry name" value="LEADERPTASE"/>
</dbReference>
<comment type="subcellular location">
    <subcellularLocation>
        <location evidence="6">Membrane</location>
        <topology evidence="6">Single-pass type II membrane protein</topology>
    </subcellularLocation>
</comment>
<dbReference type="PROSITE" id="PS00760">
    <property type="entry name" value="SPASE_I_2"/>
    <property type="match status" value="1"/>
</dbReference>
<organism evidence="8 9">
    <name type="scientific">Candidatus Magasanikbacteria bacterium CG_4_10_14_0_2_um_filter_37_12</name>
    <dbReference type="NCBI Taxonomy" id="1974637"/>
    <lineage>
        <taxon>Bacteria</taxon>
        <taxon>Candidatus Magasanikiibacteriota</taxon>
    </lineage>
</organism>
<sequence>MDNDNLEKKIETEEDGVLEEKGILEKIALFFLELVKISVLAGITIFLVRYFLFKPFYVKGESMIPSFYESEYLIVDELTYRFRDPERGEVIVFQSPTAPDDSYLKRVIGLPGERVRIENGQVTICKVECKKLEEPYINNVTSGDTAVTLGLDQYFVMGDNRGASYDSRRFGPINQNSIVGRTFLRGWPLSRITFFGSTKPNYDI</sequence>
<evidence type="ECO:0000259" key="7">
    <source>
        <dbReference type="Pfam" id="PF10502"/>
    </source>
</evidence>
<dbReference type="InterPro" id="IPR019533">
    <property type="entry name" value="Peptidase_S26"/>
</dbReference>
<keyword evidence="4 6" id="KW-0378">Hydrolase</keyword>
<evidence type="ECO:0000256" key="5">
    <source>
        <dbReference type="PIRSR" id="PIRSR600223-1"/>
    </source>
</evidence>
<dbReference type="AlphaFoldDB" id="A0A2M7V8D2"/>
<name>A0A2M7V8D2_9BACT</name>
<dbReference type="GO" id="GO:0006465">
    <property type="term" value="P:signal peptide processing"/>
    <property type="evidence" value="ECO:0007669"/>
    <property type="project" value="InterPro"/>
</dbReference>
<dbReference type="NCBIfam" id="TIGR02227">
    <property type="entry name" value="sigpep_I_bact"/>
    <property type="match status" value="1"/>
</dbReference>
<keyword evidence="6" id="KW-0472">Membrane</keyword>
<evidence type="ECO:0000256" key="2">
    <source>
        <dbReference type="ARBA" id="ARBA00009370"/>
    </source>
</evidence>
<accession>A0A2M7V8D2</accession>
<dbReference type="Pfam" id="PF10502">
    <property type="entry name" value="Peptidase_S26"/>
    <property type="match status" value="1"/>
</dbReference>
<feature type="active site" evidence="5">
    <location>
        <position position="62"/>
    </location>
</feature>
<dbReference type="InterPro" id="IPR019758">
    <property type="entry name" value="Pept_S26A_signal_pept_1_CS"/>
</dbReference>
<dbReference type="GO" id="GO:0009003">
    <property type="term" value="F:signal peptidase activity"/>
    <property type="evidence" value="ECO:0007669"/>
    <property type="project" value="UniProtKB-EC"/>
</dbReference>
<proteinExistence type="inferred from homology"/>
<evidence type="ECO:0000313" key="9">
    <source>
        <dbReference type="Proteomes" id="UP000228568"/>
    </source>
</evidence>
<evidence type="ECO:0000256" key="3">
    <source>
        <dbReference type="ARBA" id="ARBA00013208"/>
    </source>
</evidence>
<dbReference type="Proteomes" id="UP000228568">
    <property type="component" value="Unassembled WGS sequence"/>
</dbReference>
<evidence type="ECO:0000256" key="6">
    <source>
        <dbReference type="RuleBase" id="RU362042"/>
    </source>
</evidence>
<comment type="caution">
    <text evidence="8">The sequence shown here is derived from an EMBL/GenBank/DDBJ whole genome shotgun (WGS) entry which is preliminary data.</text>
</comment>
<dbReference type="PROSITE" id="PS00761">
    <property type="entry name" value="SPASE_I_3"/>
    <property type="match status" value="1"/>
</dbReference>
<keyword evidence="6" id="KW-1133">Transmembrane helix</keyword>
<dbReference type="InterPro" id="IPR019757">
    <property type="entry name" value="Pept_S26A_signal_pept_1_Lys-AS"/>
</dbReference>